<dbReference type="InterPro" id="IPR058240">
    <property type="entry name" value="rSAM_sf"/>
</dbReference>
<dbReference type="GO" id="GO:0003824">
    <property type="term" value="F:catalytic activity"/>
    <property type="evidence" value="ECO:0007669"/>
    <property type="project" value="InterPro"/>
</dbReference>
<evidence type="ECO:0000313" key="3">
    <source>
        <dbReference type="Proteomes" id="UP000197032"/>
    </source>
</evidence>
<sequence length="631" mass="71974">MRDWVTEKILPKVEKPTRYLGTEWNAVHKPWDDVAVKMAFAFPDVYEVGMSHLGLRILYGLVNEQKDMLMERVFAPWVDMEEMLRQYNLPLFTLESYRPLSEFDVVGFTLQYEMSYTNVLNMLNLAGIPLRSIDRTSKHPLIIAGGPCALNPEPLADFIDIFLLGESEELLLEVLAVIKKNKKNGLRADRDRVMEEVVKIPGVYVPAFYDVTYQEGKFKKIEPNRPGVPKRIKKRVVADLDKAYFPTNPIVPFMEIVHDRIMLEVLRGCTRGCRFCQAGIIYRPVRERSPQTLLKQAEELVRKTGHDEISLTSLSTTDYSCIEPLINRLVNIYGEQGVGISLPSLRADAFSVGLAEEIQRVRKTGLTFAPEAGTQRLRDVINKGVTEEALLEAAQAAFSAGWTSIKLYFMIGLPTETEKDLEGIAELARKVVELGQKTLKEQGVRKRVKVTVSVSSFVPKPHTPLQWEPQDEIEVLKKKQSYLKSLLRDRHITYNWHAAEVSFLEAVFAKGDRQLGKVLEAAWRKGCKFDSWTEHFRFQSWLDAFKECNVDPGFYAHRKIKYDEVLPWDHIDVGVTKKYLIREHQKALRGEITGDCRFVNCPGCGICSRFGVAVVQKGGDTRNAAVKNRIY</sequence>
<reference evidence="3" key="1">
    <citation type="journal article" date="2017" name="Appl. Environ. Microbiol.">
        <title>Genomic analysis of Calderihabitans maritimus KKC1, a thermophilic hydrogenogenic carboxydotrophic bacterium isolated from marine sediment.</title>
        <authorList>
            <person name="Omae K."/>
            <person name="Yoneda Y."/>
            <person name="Fukuyama Y."/>
            <person name="Yoshida T."/>
            <person name="Sako Y."/>
        </authorList>
    </citation>
    <scope>NUCLEOTIDE SEQUENCE [LARGE SCALE GENOMIC DNA]</scope>
    <source>
        <strain evidence="3">KKC1</strain>
    </source>
</reference>
<name>A0A1Z5HV93_9FIRM</name>
<dbReference type="InterPro" id="IPR007197">
    <property type="entry name" value="rSAM"/>
</dbReference>
<dbReference type="InterPro" id="IPR023862">
    <property type="entry name" value="CHP03960_rSAM"/>
</dbReference>
<dbReference type="CDD" id="cd01335">
    <property type="entry name" value="Radical_SAM"/>
    <property type="match status" value="1"/>
</dbReference>
<organism evidence="2 3">
    <name type="scientific">Calderihabitans maritimus</name>
    <dbReference type="NCBI Taxonomy" id="1246530"/>
    <lineage>
        <taxon>Bacteria</taxon>
        <taxon>Bacillati</taxon>
        <taxon>Bacillota</taxon>
        <taxon>Clostridia</taxon>
        <taxon>Neomoorellales</taxon>
        <taxon>Calderihabitantaceae</taxon>
        <taxon>Calderihabitans</taxon>
    </lineage>
</organism>
<dbReference type="NCBIfam" id="TIGR03960">
    <property type="entry name" value="rSAM_fuse_unch"/>
    <property type="match status" value="1"/>
</dbReference>
<dbReference type="PROSITE" id="PS51918">
    <property type="entry name" value="RADICAL_SAM"/>
    <property type="match status" value="1"/>
</dbReference>
<dbReference type="GO" id="GO:0051536">
    <property type="term" value="F:iron-sulfur cluster binding"/>
    <property type="evidence" value="ECO:0007669"/>
    <property type="project" value="InterPro"/>
</dbReference>
<dbReference type="PANTHER" id="PTHR42731">
    <property type="entry name" value="SLL1084 PROTEIN"/>
    <property type="match status" value="1"/>
</dbReference>
<dbReference type="SUPFAM" id="SSF102114">
    <property type="entry name" value="Radical SAM enzymes"/>
    <property type="match status" value="1"/>
</dbReference>
<evidence type="ECO:0000313" key="2">
    <source>
        <dbReference type="EMBL" id="GAW93328.1"/>
    </source>
</evidence>
<dbReference type="InterPro" id="IPR045784">
    <property type="entry name" value="Radical_SAM_N2"/>
</dbReference>
<dbReference type="Proteomes" id="UP000197032">
    <property type="component" value="Unassembled WGS sequence"/>
</dbReference>
<protein>
    <submittedName>
        <fullName evidence="2">Radical SAM protein</fullName>
    </submittedName>
</protein>
<dbReference type="Pfam" id="PF19864">
    <property type="entry name" value="Radical_SAM_N2"/>
    <property type="match status" value="1"/>
</dbReference>
<dbReference type="EMBL" id="BDGJ01000126">
    <property type="protein sequence ID" value="GAW93328.1"/>
    <property type="molecule type" value="Genomic_DNA"/>
</dbReference>
<feature type="domain" description="Radical SAM core" evidence="1">
    <location>
        <begin position="255"/>
        <end position="495"/>
    </location>
</feature>
<dbReference type="SFLD" id="SFLDS00029">
    <property type="entry name" value="Radical_SAM"/>
    <property type="match status" value="1"/>
</dbReference>
<dbReference type="SFLD" id="SFLDG01082">
    <property type="entry name" value="B12-binding_domain_containing"/>
    <property type="match status" value="1"/>
</dbReference>
<dbReference type="RefSeq" id="WP_088554490.1">
    <property type="nucleotide sequence ID" value="NZ_BDGJ01000126.1"/>
</dbReference>
<proteinExistence type="predicted"/>
<comment type="caution">
    <text evidence="2">The sequence shown here is derived from an EMBL/GenBank/DDBJ whole genome shotgun (WGS) entry which is preliminary data.</text>
</comment>
<dbReference type="InterPro" id="IPR023404">
    <property type="entry name" value="rSAM_horseshoe"/>
</dbReference>
<dbReference type="AlphaFoldDB" id="A0A1Z5HV93"/>
<accession>A0A1Z5HV93</accession>
<dbReference type="Gene3D" id="3.80.30.20">
    <property type="entry name" value="tm_1862 like domain"/>
    <property type="match status" value="1"/>
</dbReference>
<evidence type="ECO:0000259" key="1">
    <source>
        <dbReference type="PROSITE" id="PS51918"/>
    </source>
</evidence>
<dbReference type="SMART" id="SM00729">
    <property type="entry name" value="Elp3"/>
    <property type="match status" value="1"/>
</dbReference>
<dbReference type="PANTHER" id="PTHR42731:SF1">
    <property type="entry name" value="RADICAL SAM DOMAIN PROTEIN"/>
    <property type="match status" value="1"/>
</dbReference>
<gene>
    <name evidence="2" type="ORF">KKC1_24650</name>
</gene>
<keyword evidence="3" id="KW-1185">Reference proteome</keyword>
<dbReference type="InterPro" id="IPR006638">
    <property type="entry name" value="Elp3/MiaA/NifB-like_rSAM"/>
</dbReference>
<dbReference type="OrthoDB" id="9806827at2"/>
<dbReference type="Pfam" id="PF04055">
    <property type="entry name" value="Radical_SAM"/>
    <property type="match status" value="1"/>
</dbReference>